<proteinExistence type="predicted"/>
<sequence>MKPVGTTTFKKYKIFLNFENAGHFHLKFRQFLSDLSLRITEIYPKQPGNYYKNQIAK</sequence>
<dbReference type="PATRIC" id="fig|1240687.3.peg.4037"/>
<evidence type="ECO:0000313" key="1">
    <source>
        <dbReference type="EMBL" id="EMK21379.1"/>
    </source>
</evidence>
<comment type="caution">
    <text evidence="1">The sequence shown here is derived from an EMBL/GenBank/DDBJ whole genome shotgun (WGS) entry which is preliminary data.</text>
</comment>
<evidence type="ECO:0000313" key="2">
    <source>
        <dbReference type="Proteomes" id="UP000011980"/>
    </source>
</evidence>
<gene>
    <name evidence="1" type="ORF">LEP1GSC008_0654</name>
</gene>
<reference evidence="1 2" key="1">
    <citation type="submission" date="2013-01" db="EMBL/GenBank/DDBJ databases">
        <authorList>
            <person name="Harkins D.M."/>
            <person name="Durkin A.S."/>
            <person name="Brinkac L.M."/>
            <person name="Haft D.H."/>
            <person name="Selengut J.D."/>
            <person name="Sanka R."/>
            <person name="DePew J."/>
            <person name="Purushe J."/>
            <person name="Galloway R.L."/>
            <person name="Vinetz J.M."/>
            <person name="Sutton G.G."/>
            <person name="Nierman W.C."/>
            <person name="Fouts D.E."/>
        </authorList>
    </citation>
    <scope>NUCLEOTIDE SEQUENCE [LARGE SCALE GENOMIC DNA]</scope>
    <source>
        <strain evidence="1 2">Nikolaevo</strain>
    </source>
</reference>
<name>M6F5X8_9LEPT</name>
<protein>
    <submittedName>
        <fullName evidence="1">Uncharacterized protein</fullName>
    </submittedName>
</protein>
<dbReference type="EMBL" id="ANCE01000191">
    <property type="protein sequence ID" value="EMK21379.1"/>
    <property type="molecule type" value="Genomic_DNA"/>
</dbReference>
<accession>M6F5X8</accession>
<organism evidence="1 2">
    <name type="scientific">Leptospira kirschneri serovar Bulgarica str. Nikolaevo</name>
    <dbReference type="NCBI Taxonomy" id="1240687"/>
    <lineage>
        <taxon>Bacteria</taxon>
        <taxon>Pseudomonadati</taxon>
        <taxon>Spirochaetota</taxon>
        <taxon>Spirochaetia</taxon>
        <taxon>Leptospirales</taxon>
        <taxon>Leptospiraceae</taxon>
        <taxon>Leptospira</taxon>
    </lineage>
</organism>
<dbReference type="AlphaFoldDB" id="M6F5X8"/>
<dbReference type="Proteomes" id="UP000011980">
    <property type="component" value="Unassembled WGS sequence"/>
</dbReference>